<feature type="region of interest" description="Disordered" evidence="1">
    <location>
        <begin position="117"/>
        <end position="153"/>
    </location>
</feature>
<evidence type="ECO:0000256" key="1">
    <source>
        <dbReference type="SAM" id="MobiDB-lite"/>
    </source>
</evidence>
<accession>A0A8H6YXK6</accession>
<protein>
    <submittedName>
        <fullName evidence="2">Uncharacterized protein</fullName>
    </submittedName>
</protein>
<name>A0A8H6YXK6_9AGAR</name>
<gene>
    <name evidence="2" type="ORF">MSAN_00965800</name>
</gene>
<dbReference type="OrthoDB" id="3168922at2759"/>
<evidence type="ECO:0000313" key="3">
    <source>
        <dbReference type="Proteomes" id="UP000623467"/>
    </source>
</evidence>
<sequence>MAQQTVRAAAQSLRGVHSSAVRAAAAVDVPISVELSPMFDIFDVPVRLRRTRSGAEEHTAPAARPYSPGGRALNPMTPTSLPNPLVFEGPAGRRPVVRRRNETIVAAYAPQHGSEPVVTVFDGPARSGGRRQRPLGSVQAQSGGESKPPPDSRTIRLAVGAAVTATMVTLSVAHP</sequence>
<comment type="caution">
    <text evidence="2">The sequence shown here is derived from an EMBL/GenBank/DDBJ whole genome shotgun (WGS) entry which is preliminary data.</text>
</comment>
<proteinExistence type="predicted"/>
<reference evidence="2" key="1">
    <citation type="submission" date="2020-05" db="EMBL/GenBank/DDBJ databases">
        <title>Mycena genomes resolve the evolution of fungal bioluminescence.</title>
        <authorList>
            <person name="Tsai I.J."/>
        </authorList>
    </citation>
    <scope>NUCLEOTIDE SEQUENCE</scope>
    <source>
        <strain evidence="2">160909Yilan</strain>
    </source>
</reference>
<dbReference type="AlphaFoldDB" id="A0A8H6YXK6"/>
<evidence type="ECO:0000313" key="2">
    <source>
        <dbReference type="EMBL" id="KAF7367064.1"/>
    </source>
</evidence>
<organism evidence="2 3">
    <name type="scientific">Mycena sanguinolenta</name>
    <dbReference type="NCBI Taxonomy" id="230812"/>
    <lineage>
        <taxon>Eukaryota</taxon>
        <taxon>Fungi</taxon>
        <taxon>Dikarya</taxon>
        <taxon>Basidiomycota</taxon>
        <taxon>Agaricomycotina</taxon>
        <taxon>Agaricomycetes</taxon>
        <taxon>Agaricomycetidae</taxon>
        <taxon>Agaricales</taxon>
        <taxon>Marasmiineae</taxon>
        <taxon>Mycenaceae</taxon>
        <taxon>Mycena</taxon>
    </lineage>
</organism>
<dbReference type="Proteomes" id="UP000623467">
    <property type="component" value="Unassembled WGS sequence"/>
</dbReference>
<feature type="region of interest" description="Disordered" evidence="1">
    <location>
        <begin position="52"/>
        <end position="92"/>
    </location>
</feature>
<dbReference type="EMBL" id="JACAZH010000006">
    <property type="protein sequence ID" value="KAF7367064.1"/>
    <property type="molecule type" value="Genomic_DNA"/>
</dbReference>
<keyword evidence="3" id="KW-1185">Reference proteome</keyword>